<dbReference type="AlphaFoldDB" id="A0A841R4L7"/>
<dbReference type="Proteomes" id="UP000587760">
    <property type="component" value="Unassembled WGS sequence"/>
</dbReference>
<keyword evidence="1" id="KW-0472">Membrane</keyword>
<dbReference type="PROSITE" id="PS51257">
    <property type="entry name" value="PROKAR_LIPOPROTEIN"/>
    <property type="match status" value="1"/>
</dbReference>
<evidence type="ECO:0000256" key="1">
    <source>
        <dbReference type="SAM" id="Phobius"/>
    </source>
</evidence>
<reference evidence="2 3" key="1">
    <citation type="submission" date="2020-08" db="EMBL/GenBank/DDBJ databases">
        <title>Genomic Encyclopedia of Type Strains, Phase IV (KMG-IV): sequencing the most valuable type-strain genomes for metagenomic binning, comparative biology and taxonomic classification.</title>
        <authorList>
            <person name="Goeker M."/>
        </authorList>
    </citation>
    <scope>NUCLEOTIDE SEQUENCE [LARGE SCALE GENOMIC DNA]</scope>
    <source>
        <strain evidence="2 3">DSM 2461</strain>
    </source>
</reference>
<keyword evidence="1" id="KW-1133">Transmembrane helix</keyword>
<protein>
    <submittedName>
        <fullName evidence="2">Uncharacterized protein</fullName>
    </submittedName>
</protein>
<name>A0A841R4L7_9SPIO</name>
<keyword evidence="3" id="KW-1185">Reference proteome</keyword>
<organism evidence="2 3">
    <name type="scientific">Spirochaeta isovalerica</name>
    <dbReference type="NCBI Taxonomy" id="150"/>
    <lineage>
        <taxon>Bacteria</taxon>
        <taxon>Pseudomonadati</taxon>
        <taxon>Spirochaetota</taxon>
        <taxon>Spirochaetia</taxon>
        <taxon>Spirochaetales</taxon>
        <taxon>Spirochaetaceae</taxon>
        <taxon>Spirochaeta</taxon>
    </lineage>
</organism>
<dbReference type="EMBL" id="JACHGJ010000001">
    <property type="protein sequence ID" value="MBB6478756.1"/>
    <property type="molecule type" value="Genomic_DNA"/>
</dbReference>
<feature type="transmembrane region" description="Helical" evidence="1">
    <location>
        <begin position="160"/>
        <end position="183"/>
    </location>
</feature>
<dbReference type="RefSeq" id="WP_184742929.1">
    <property type="nucleotide sequence ID" value="NZ_JACHGJ010000001.1"/>
</dbReference>
<keyword evidence="1" id="KW-0812">Transmembrane</keyword>
<evidence type="ECO:0000313" key="2">
    <source>
        <dbReference type="EMBL" id="MBB6478756.1"/>
    </source>
</evidence>
<gene>
    <name evidence="2" type="ORF">HNR50_000389</name>
</gene>
<comment type="caution">
    <text evidence="2">The sequence shown here is derived from an EMBL/GenBank/DDBJ whole genome shotgun (WGS) entry which is preliminary data.</text>
</comment>
<evidence type="ECO:0000313" key="3">
    <source>
        <dbReference type="Proteomes" id="UP000587760"/>
    </source>
</evidence>
<sequence length="304" mass="34987">MYVKSTALFIFVFQFILFSCNSDIGETSTRLPDKNSIDVHLLNSEIKTSDNASINIEICYNRGLIPQIPDWESELKPVGIQSIQSRGEIQGEFLIRIIELRLDNLLPGDYLLNPIVVPLFENDNMVEELKSDFIPLKVNSSLINQGELIDQFGEMKSRNLLPYVIAGALCITVVTAGCCYIFFRKKRKRQVLPEKDFQRQLRKASEIKSDRDYYKALTTILKEFLDSTIFLSVQSQTTEEFIQMAEESDLIRNPLKEALFNFMRRGDRISFGKDGIPCDRERDLLFCEDFMSYIAKQVKTEAAE</sequence>
<proteinExistence type="predicted"/>
<accession>A0A841R4L7</accession>